<dbReference type="EMBL" id="SNRY01008224">
    <property type="protein sequence ID" value="KAA6308932.1"/>
    <property type="molecule type" value="Genomic_DNA"/>
</dbReference>
<proteinExistence type="predicted"/>
<reference evidence="2" key="1">
    <citation type="submission" date="2019-03" db="EMBL/GenBank/DDBJ databases">
        <title>Single cell metagenomics reveals metabolic interactions within the superorganism composed of flagellate Streblomastix strix and complex community of Bacteroidetes bacteria on its surface.</title>
        <authorList>
            <person name="Treitli S.C."/>
            <person name="Kolisko M."/>
            <person name="Husnik F."/>
            <person name="Keeling P."/>
            <person name="Hampl V."/>
        </authorList>
    </citation>
    <scope>NUCLEOTIDE SEQUENCE</scope>
    <source>
        <strain evidence="2">STM</strain>
    </source>
</reference>
<gene>
    <name evidence="2" type="ORF">EZS27_039491</name>
</gene>
<dbReference type="Pfam" id="PF21247">
    <property type="entry name" value="Fic-like_C"/>
    <property type="match status" value="1"/>
</dbReference>
<name>A0A5J4PI25_9ZZZZ</name>
<evidence type="ECO:0000259" key="1">
    <source>
        <dbReference type="Pfam" id="PF21247"/>
    </source>
</evidence>
<accession>A0A5J4PI25</accession>
<dbReference type="Gene3D" id="1.10.10.10">
    <property type="entry name" value="Winged helix-like DNA-binding domain superfamily/Winged helix DNA-binding domain"/>
    <property type="match status" value="1"/>
</dbReference>
<feature type="domain" description="Filamentation induced by cAMP protein Fic-like C-terminal" evidence="1">
    <location>
        <begin position="77"/>
        <end position="135"/>
    </location>
</feature>
<protein>
    <recommendedName>
        <fullName evidence="1">Filamentation induced by cAMP protein Fic-like C-terminal domain-containing protein</fullName>
    </recommendedName>
</protein>
<sequence length="144" mass="16658">LGSGQKNIKKYAPLYYDDYQIEIQNKEKFVFSITYRNPQEFVLDTDKSPASHQQVTSKSPASHRQVASNLDINWDVVAEILELCKEPKSRSEILTMSIIKDRNTLMKKYIKPLIDEKLLAMTVPDKPNSRLQKYYTTDKGKSLD</sequence>
<feature type="non-terminal residue" evidence="2">
    <location>
        <position position="1"/>
    </location>
</feature>
<dbReference type="InterPro" id="IPR049514">
    <property type="entry name" value="Fic-like_C"/>
</dbReference>
<organism evidence="2">
    <name type="scientific">termite gut metagenome</name>
    <dbReference type="NCBI Taxonomy" id="433724"/>
    <lineage>
        <taxon>unclassified sequences</taxon>
        <taxon>metagenomes</taxon>
        <taxon>organismal metagenomes</taxon>
    </lineage>
</organism>
<dbReference type="AlphaFoldDB" id="A0A5J4PI25"/>
<comment type="caution">
    <text evidence="2">The sequence shown here is derived from an EMBL/GenBank/DDBJ whole genome shotgun (WGS) entry which is preliminary data.</text>
</comment>
<dbReference type="InterPro" id="IPR036388">
    <property type="entry name" value="WH-like_DNA-bd_sf"/>
</dbReference>
<evidence type="ECO:0000313" key="2">
    <source>
        <dbReference type="EMBL" id="KAA6308932.1"/>
    </source>
</evidence>